<reference evidence="1 2" key="1">
    <citation type="journal article" date="2021" name="Elife">
        <title>Chloroplast acquisition without the gene transfer in kleptoplastic sea slugs, Plakobranchus ocellatus.</title>
        <authorList>
            <person name="Maeda T."/>
            <person name="Takahashi S."/>
            <person name="Yoshida T."/>
            <person name="Shimamura S."/>
            <person name="Takaki Y."/>
            <person name="Nagai Y."/>
            <person name="Toyoda A."/>
            <person name="Suzuki Y."/>
            <person name="Arimoto A."/>
            <person name="Ishii H."/>
            <person name="Satoh N."/>
            <person name="Nishiyama T."/>
            <person name="Hasebe M."/>
            <person name="Maruyama T."/>
            <person name="Minagawa J."/>
            <person name="Obokata J."/>
            <person name="Shigenobu S."/>
        </authorList>
    </citation>
    <scope>NUCLEOTIDE SEQUENCE [LARGE SCALE GENOMIC DNA]</scope>
</reference>
<dbReference type="Proteomes" id="UP000735302">
    <property type="component" value="Unassembled WGS sequence"/>
</dbReference>
<protein>
    <submittedName>
        <fullName evidence="1">Uncharacterized protein</fullName>
    </submittedName>
</protein>
<dbReference type="AlphaFoldDB" id="A0AAV4BBF7"/>
<keyword evidence="2" id="KW-1185">Reference proteome</keyword>
<organism evidence="1 2">
    <name type="scientific">Plakobranchus ocellatus</name>
    <dbReference type="NCBI Taxonomy" id="259542"/>
    <lineage>
        <taxon>Eukaryota</taxon>
        <taxon>Metazoa</taxon>
        <taxon>Spiralia</taxon>
        <taxon>Lophotrochozoa</taxon>
        <taxon>Mollusca</taxon>
        <taxon>Gastropoda</taxon>
        <taxon>Heterobranchia</taxon>
        <taxon>Euthyneura</taxon>
        <taxon>Panpulmonata</taxon>
        <taxon>Sacoglossa</taxon>
        <taxon>Placobranchoidea</taxon>
        <taxon>Plakobranchidae</taxon>
        <taxon>Plakobranchus</taxon>
    </lineage>
</organism>
<gene>
    <name evidence="1" type="ORF">PoB_004340300</name>
</gene>
<name>A0AAV4BBF7_9GAST</name>
<evidence type="ECO:0000313" key="1">
    <source>
        <dbReference type="EMBL" id="GFO16898.1"/>
    </source>
</evidence>
<comment type="caution">
    <text evidence="1">The sequence shown here is derived from an EMBL/GenBank/DDBJ whole genome shotgun (WGS) entry which is preliminary data.</text>
</comment>
<proteinExistence type="predicted"/>
<accession>A0AAV4BBF7</accession>
<dbReference type="EMBL" id="BLXT01004727">
    <property type="protein sequence ID" value="GFO16898.1"/>
    <property type="molecule type" value="Genomic_DNA"/>
</dbReference>
<evidence type="ECO:0000313" key="2">
    <source>
        <dbReference type="Proteomes" id="UP000735302"/>
    </source>
</evidence>
<sequence>MVALPGDRRNRYAGFDFAWHKHELLRVSNSSDALLIRGLNQQGEIIDPQQGDLRLSCPPSGQGAGGRARTRDRWIPAVIRTDSPAIVPPTSLLQIVKNKVKKHQQL</sequence>